<proteinExistence type="predicted"/>
<organism evidence="1 2">
    <name type="scientific">Rangifer tarandus platyrhynchus</name>
    <name type="common">Svalbard reindeer</name>
    <dbReference type="NCBI Taxonomy" id="3082113"/>
    <lineage>
        <taxon>Eukaryota</taxon>
        <taxon>Metazoa</taxon>
        <taxon>Chordata</taxon>
        <taxon>Craniata</taxon>
        <taxon>Vertebrata</taxon>
        <taxon>Euteleostomi</taxon>
        <taxon>Mammalia</taxon>
        <taxon>Eutheria</taxon>
        <taxon>Laurasiatheria</taxon>
        <taxon>Artiodactyla</taxon>
        <taxon>Ruminantia</taxon>
        <taxon>Pecora</taxon>
        <taxon>Cervidae</taxon>
        <taxon>Odocoileinae</taxon>
        <taxon>Rangifer</taxon>
    </lineage>
</organism>
<name>A0ABN8YN82_RANTA</name>
<evidence type="ECO:0000313" key="2">
    <source>
        <dbReference type="Proteomes" id="UP001176941"/>
    </source>
</evidence>
<protein>
    <submittedName>
        <fullName evidence="1">Uncharacterized protein</fullName>
    </submittedName>
</protein>
<dbReference type="EMBL" id="OX459957">
    <property type="protein sequence ID" value="CAI9162853.1"/>
    <property type="molecule type" value="Genomic_DNA"/>
</dbReference>
<sequence length="127" mass="13775">MGPASPPGTVYLWSLPAPPECIPPRLPEAHTVQGPHEAACHELTRPDGPALRDRGLWEGKSQGPLPRSFSPLKGGLTALGRGLGPCPQGQRWDQLRNQWASVQNENVEPLIQRLGASFLSFFDVGHI</sequence>
<gene>
    <name evidence="1" type="ORF">MRATA1EN1_LOCUS11815</name>
</gene>
<accession>A0ABN8YN82</accession>
<reference evidence="1" key="1">
    <citation type="submission" date="2023-04" db="EMBL/GenBank/DDBJ databases">
        <authorList>
            <consortium name="ELIXIR-Norway"/>
        </authorList>
    </citation>
    <scope>NUCLEOTIDE SEQUENCE [LARGE SCALE GENOMIC DNA]</scope>
</reference>
<keyword evidence="2" id="KW-1185">Reference proteome</keyword>
<evidence type="ECO:0000313" key="1">
    <source>
        <dbReference type="EMBL" id="CAI9162853.1"/>
    </source>
</evidence>
<dbReference type="Proteomes" id="UP001176941">
    <property type="component" value="Chromosome 21"/>
</dbReference>